<gene>
    <name evidence="4" type="ORF">GCM10023320_69600</name>
</gene>
<dbReference type="PANTHER" id="PTHR45527:SF1">
    <property type="entry name" value="FATTY ACID SYNTHASE"/>
    <property type="match status" value="1"/>
</dbReference>
<dbReference type="Gene3D" id="3.30.300.30">
    <property type="match status" value="1"/>
</dbReference>
<evidence type="ECO:0000256" key="1">
    <source>
        <dbReference type="SAM" id="Phobius"/>
    </source>
</evidence>
<proteinExistence type="predicted"/>
<feature type="domain" description="AMP-dependent synthetase/ligase" evidence="2">
    <location>
        <begin position="8"/>
        <end position="323"/>
    </location>
</feature>
<dbReference type="InterPro" id="IPR025110">
    <property type="entry name" value="AMP-bd_C"/>
</dbReference>
<feature type="transmembrane region" description="Helical" evidence="1">
    <location>
        <begin position="576"/>
        <end position="596"/>
    </location>
</feature>
<dbReference type="Proteomes" id="UP001500804">
    <property type="component" value="Unassembled WGS sequence"/>
</dbReference>
<keyword evidence="1" id="KW-0472">Membrane</keyword>
<dbReference type="SUPFAM" id="SSF56801">
    <property type="entry name" value="Acetyl-CoA synthetase-like"/>
    <property type="match status" value="1"/>
</dbReference>
<feature type="transmembrane region" description="Helical" evidence="1">
    <location>
        <begin position="467"/>
        <end position="490"/>
    </location>
</feature>
<reference evidence="5" key="1">
    <citation type="journal article" date="2019" name="Int. J. Syst. Evol. Microbiol.">
        <title>The Global Catalogue of Microorganisms (GCM) 10K type strain sequencing project: providing services to taxonomists for standard genome sequencing and annotation.</title>
        <authorList>
            <consortium name="The Broad Institute Genomics Platform"/>
            <consortium name="The Broad Institute Genome Sequencing Center for Infectious Disease"/>
            <person name="Wu L."/>
            <person name="Ma J."/>
        </authorList>
    </citation>
    <scope>NUCLEOTIDE SEQUENCE [LARGE SCALE GENOMIC DNA]</scope>
    <source>
        <strain evidence="5">JCM 18302</strain>
    </source>
</reference>
<feature type="transmembrane region" description="Helical" evidence="1">
    <location>
        <begin position="538"/>
        <end position="556"/>
    </location>
</feature>
<keyword evidence="1" id="KW-0812">Transmembrane</keyword>
<evidence type="ECO:0000313" key="5">
    <source>
        <dbReference type="Proteomes" id="UP001500804"/>
    </source>
</evidence>
<comment type="caution">
    <text evidence="4">The sequence shown here is derived from an EMBL/GenBank/DDBJ whole genome shotgun (WGS) entry which is preliminary data.</text>
</comment>
<name>A0ABP9NYQ0_9PSEU</name>
<dbReference type="PANTHER" id="PTHR45527">
    <property type="entry name" value="NONRIBOSOMAL PEPTIDE SYNTHETASE"/>
    <property type="match status" value="1"/>
</dbReference>
<dbReference type="InterPro" id="IPR000873">
    <property type="entry name" value="AMP-dep_synth/lig_dom"/>
</dbReference>
<sequence>MRGLHRLFEDRARETPDAAAVAAGGVAITYAELDGRANRLAGALLAAGLHADETVAVVTERHADAVVAILGVLKAGGAYALIGPHEPMGGIGLLLAAARARVVVTSGELRPRVDDGSGRPVVDLDAVGAGPVDPPDARAGSRAAVLFTAGAARPVDVDHSRLLAAYAAWAEVFRLDPGDRHLVTAAPDVPAFTGGWVRALCSGGTLVLPGRWLTVADGTTVLDTDPATAASALSADPPDSLRLVLVGGERITVAEQIRLQRRLAPGARLLNVYGTAEVAGCGTWFEAGRPEGTEPAPDRASLLGRPFPGCAVAVVGGEIRLTPPDGGAALPTGDLGRMRDDGVLEFRGRRADRVTVRGRVVDPYEAEAALAAQPEIRDAVIASSEGELVAYVVPRGEDPVRPAAVRDHLHGVVPEQDVPERVVSLAALPRDRSGRVARHVLPLPPSAVASGTGGKGGGPMTRADRSLVVRGLLTVVSLPAALVLTGVLWPGSTDLAAVPQPWAALFGVLYLVEVLAFAVGVGFLLFGRARMLREGRSPVLTTLAHLSIVWLLVSWWPQDNSYRLAAKNDWPQQAALVYTFNVTLMIAAVIVMIFVARRSRPVG</sequence>
<keyword evidence="5" id="KW-1185">Reference proteome</keyword>
<keyword evidence="1" id="KW-1133">Transmembrane helix</keyword>
<evidence type="ECO:0000313" key="4">
    <source>
        <dbReference type="EMBL" id="GAA5137236.1"/>
    </source>
</evidence>
<dbReference type="InterPro" id="IPR042099">
    <property type="entry name" value="ANL_N_sf"/>
</dbReference>
<evidence type="ECO:0000259" key="2">
    <source>
        <dbReference type="Pfam" id="PF00501"/>
    </source>
</evidence>
<evidence type="ECO:0008006" key="6">
    <source>
        <dbReference type="Google" id="ProtNLM"/>
    </source>
</evidence>
<dbReference type="RefSeq" id="WP_345611103.1">
    <property type="nucleotide sequence ID" value="NZ_BAABJO010000036.1"/>
</dbReference>
<organism evidence="4 5">
    <name type="scientific">Pseudonocardia adelaidensis</name>
    <dbReference type="NCBI Taxonomy" id="648754"/>
    <lineage>
        <taxon>Bacteria</taxon>
        <taxon>Bacillati</taxon>
        <taxon>Actinomycetota</taxon>
        <taxon>Actinomycetes</taxon>
        <taxon>Pseudonocardiales</taxon>
        <taxon>Pseudonocardiaceae</taxon>
        <taxon>Pseudonocardia</taxon>
    </lineage>
</organism>
<dbReference type="Gene3D" id="3.40.50.12780">
    <property type="entry name" value="N-terminal domain of ligase-like"/>
    <property type="match status" value="1"/>
</dbReference>
<dbReference type="InterPro" id="IPR045851">
    <property type="entry name" value="AMP-bd_C_sf"/>
</dbReference>
<feature type="domain" description="AMP-binding enzyme C-terminal" evidence="3">
    <location>
        <begin position="365"/>
        <end position="434"/>
    </location>
</feature>
<accession>A0ABP9NYQ0</accession>
<dbReference type="Pfam" id="PF13193">
    <property type="entry name" value="AMP-binding_C"/>
    <property type="match status" value="1"/>
</dbReference>
<feature type="transmembrane region" description="Helical" evidence="1">
    <location>
        <begin position="502"/>
        <end position="526"/>
    </location>
</feature>
<protein>
    <recommendedName>
        <fullName evidence="6">Acyl-CoA synthetase (AMP-forming)/AMP-acid ligase II</fullName>
    </recommendedName>
</protein>
<dbReference type="Pfam" id="PF00501">
    <property type="entry name" value="AMP-binding"/>
    <property type="match status" value="1"/>
</dbReference>
<dbReference type="EMBL" id="BAABJO010000036">
    <property type="protein sequence ID" value="GAA5137236.1"/>
    <property type="molecule type" value="Genomic_DNA"/>
</dbReference>
<evidence type="ECO:0000259" key="3">
    <source>
        <dbReference type="Pfam" id="PF13193"/>
    </source>
</evidence>